<keyword evidence="1" id="KW-0732">Signal</keyword>
<keyword evidence="3" id="KW-1185">Reference proteome</keyword>
<feature type="chain" id="PRO_5001728323" evidence="1">
    <location>
        <begin position="17"/>
        <end position="207"/>
    </location>
</feature>
<gene>
    <name evidence="2" type="ORF">TTRE_0000302601</name>
</gene>
<dbReference type="AlphaFoldDB" id="A0A077Z3Z5"/>
<dbReference type="Proteomes" id="UP000030665">
    <property type="component" value="Unassembled WGS sequence"/>
</dbReference>
<dbReference type="OrthoDB" id="10351742at2759"/>
<dbReference type="Gene3D" id="2.60.120.200">
    <property type="match status" value="1"/>
</dbReference>
<feature type="signal peptide" evidence="1">
    <location>
        <begin position="1"/>
        <end position="16"/>
    </location>
</feature>
<reference evidence="2" key="1">
    <citation type="submission" date="2014-01" db="EMBL/GenBank/DDBJ databases">
        <authorList>
            <person name="Aslett M."/>
        </authorList>
    </citation>
    <scope>NUCLEOTIDE SEQUENCE</scope>
</reference>
<organism evidence="2 3">
    <name type="scientific">Trichuris trichiura</name>
    <name type="common">Whipworm</name>
    <name type="synonym">Trichocephalus trichiurus</name>
    <dbReference type="NCBI Taxonomy" id="36087"/>
    <lineage>
        <taxon>Eukaryota</taxon>
        <taxon>Metazoa</taxon>
        <taxon>Ecdysozoa</taxon>
        <taxon>Nematoda</taxon>
        <taxon>Enoplea</taxon>
        <taxon>Dorylaimia</taxon>
        <taxon>Trichinellida</taxon>
        <taxon>Trichuridae</taxon>
        <taxon>Trichuris</taxon>
    </lineage>
</organism>
<dbReference type="EMBL" id="HG805914">
    <property type="protein sequence ID" value="CDW54756.1"/>
    <property type="molecule type" value="Genomic_DNA"/>
</dbReference>
<sequence length="207" mass="24060">MLCGLSFFLVVSLSAAAEKQFLEHPLDVWQESVLKTLNEMRMTKPEFFQELHSHVPSPYTFALKKTLKEWASYVLMISAILHLNAQTIQITLTTRDGAAFFRLEFNLESSSIVMHSDLLPRDKRTETVMINDETFERMEDFYCTIVMNVHQWQIYYDGRWYIGRLEPPPEITLIERVELSGDYRSATIALTTPFGNEKIDGWLEKAP</sequence>
<proteinExistence type="predicted"/>
<accession>A0A077Z3Z5</accession>
<name>A0A077Z3Z5_TRITR</name>
<protein>
    <submittedName>
        <fullName evidence="2">Uncharacterized protein</fullName>
    </submittedName>
</protein>
<evidence type="ECO:0000313" key="2">
    <source>
        <dbReference type="EMBL" id="CDW54756.1"/>
    </source>
</evidence>
<evidence type="ECO:0000313" key="3">
    <source>
        <dbReference type="Proteomes" id="UP000030665"/>
    </source>
</evidence>
<reference evidence="2" key="2">
    <citation type="submission" date="2014-03" db="EMBL/GenBank/DDBJ databases">
        <title>The whipworm genome and dual-species transcriptomics of an intimate host-pathogen interaction.</title>
        <authorList>
            <person name="Foth B.J."/>
            <person name="Tsai I.J."/>
            <person name="Reid A.J."/>
            <person name="Bancroft A.J."/>
            <person name="Nichol S."/>
            <person name="Tracey A."/>
            <person name="Holroyd N."/>
            <person name="Cotton J.A."/>
            <person name="Stanley E.J."/>
            <person name="Zarowiecki M."/>
            <person name="Liu J.Z."/>
            <person name="Huckvale T."/>
            <person name="Cooper P.J."/>
            <person name="Grencis R.K."/>
            <person name="Berriman M."/>
        </authorList>
    </citation>
    <scope>NUCLEOTIDE SEQUENCE [LARGE SCALE GENOMIC DNA]</scope>
</reference>
<evidence type="ECO:0000256" key="1">
    <source>
        <dbReference type="SAM" id="SignalP"/>
    </source>
</evidence>